<keyword evidence="1" id="KW-0472">Membrane</keyword>
<comment type="caution">
    <text evidence="2">The sequence shown here is derived from an EMBL/GenBank/DDBJ whole genome shotgun (WGS) entry which is preliminary data.</text>
</comment>
<feature type="transmembrane region" description="Helical" evidence="1">
    <location>
        <begin position="174"/>
        <end position="192"/>
    </location>
</feature>
<dbReference type="RefSeq" id="WP_258847184.1">
    <property type="nucleotide sequence ID" value="NZ_JANUGX010000026.1"/>
</dbReference>
<feature type="transmembrane region" description="Helical" evidence="1">
    <location>
        <begin position="542"/>
        <end position="562"/>
    </location>
</feature>
<reference evidence="2 3" key="1">
    <citation type="submission" date="2022-08" db="EMBL/GenBank/DDBJ databases">
        <title>Reclassification of Massilia species as members of the genera Telluria, Duganella, Pseudoduganella, Mokoshia gen. nov. and Zemynaea gen. nov. using orthogonal and non-orthogonal genome-based approaches.</title>
        <authorList>
            <person name="Bowman J.P."/>
        </authorList>
    </citation>
    <scope>NUCLEOTIDE SEQUENCE [LARGE SCALE GENOMIC DNA]</scope>
    <source>
        <strain evidence="2 3">LMG 28164</strain>
    </source>
</reference>
<keyword evidence="3" id="KW-1185">Reference proteome</keyword>
<feature type="transmembrane region" description="Helical" evidence="1">
    <location>
        <begin position="574"/>
        <end position="594"/>
    </location>
</feature>
<organism evidence="2 3">
    <name type="scientific">Massilia norwichensis</name>
    <dbReference type="NCBI Taxonomy" id="1442366"/>
    <lineage>
        <taxon>Bacteria</taxon>
        <taxon>Pseudomonadati</taxon>
        <taxon>Pseudomonadota</taxon>
        <taxon>Betaproteobacteria</taxon>
        <taxon>Burkholderiales</taxon>
        <taxon>Oxalobacteraceae</taxon>
        <taxon>Telluria group</taxon>
        <taxon>Massilia</taxon>
    </lineage>
</organism>
<keyword evidence="1" id="KW-1133">Transmembrane helix</keyword>
<sequence>MIELFLSELRRFRNAAAIYFAASLVLVTVANQMVDIANERMELHIALLLLYSLSGLGFGLYQFGSYRQPSRWIWLQHRPLHRAQILAGIALASIVLIALAMALPPLIVLGLQGHFTQRVVDARHYAGVAYLALSVASSWLAGAYIMLHRSRWAFVILVLPILTTMHLASWGAVLALALACNAVLLFLVYTVFRPNRYTADDAVATVASAVPLQLSFYIALLWAGSMVFQIGQMMLGVHLLSASHAVPGGLVEARRFDGREAVLAGLAGSADPRAADWRAGLEPRSVASLGPRVRQYAVRNPVSSRAGSMFYDDQQRAWSFSHDRMLYRGRHLRLATATGWMGAGGPGDATPFDSQPTPVGDNRRNGYLVNAHDIYQIGQRDLHLRHLLHVDGAEQLGGGIAMLGGRTALLTNRRVVLLQDSGGQPAPLATVNLPVPFGDLERVEAAEVADGTLLSFIAGYRRNEGVAAAPQVSYLVDAAGRVTEVGRRELAHDFPALFEHRDWWVSPLLYAVVSLPEMLIEKGLVPDHGASRFAPLLLPRPASVWTATIVLALVSCLLASWWTHRARLAPRARLAWCLASLLLGLPALLSLMVLQPRAEREPLAAGEAGQPTGAPL</sequence>
<feature type="transmembrane region" description="Helical" evidence="1">
    <location>
        <begin position="85"/>
        <end position="107"/>
    </location>
</feature>
<feature type="transmembrane region" description="Helical" evidence="1">
    <location>
        <begin position="12"/>
        <end position="31"/>
    </location>
</feature>
<accession>A0ABT2ABA9</accession>
<name>A0ABT2ABA9_9BURK</name>
<feature type="transmembrane region" description="Helical" evidence="1">
    <location>
        <begin position="204"/>
        <end position="224"/>
    </location>
</feature>
<feature type="transmembrane region" description="Helical" evidence="1">
    <location>
        <begin position="152"/>
        <end position="168"/>
    </location>
</feature>
<dbReference type="Proteomes" id="UP001205560">
    <property type="component" value="Unassembled WGS sequence"/>
</dbReference>
<gene>
    <name evidence="2" type="ORF">NX782_19685</name>
</gene>
<feature type="transmembrane region" description="Helical" evidence="1">
    <location>
        <begin position="43"/>
        <end position="64"/>
    </location>
</feature>
<keyword evidence="1" id="KW-0812">Transmembrane</keyword>
<evidence type="ECO:0000313" key="3">
    <source>
        <dbReference type="Proteomes" id="UP001205560"/>
    </source>
</evidence>
<protein>
    <recommendedName>
        <fullName evidence="4">ABC transporter permease</fullName>
    </recommendedName>
</protein>
<evidence type="ECO:0000313" key="2">
    <source>
        <dbReference type="EMBL" id="MCS0591415.1"/>
    </source>
</evidence>
<evidence type="ECO:0000256" key="1">
    <source>
        <dbReference type="SAM" id="Phobius"/>
    </source>
</evidence>
<proteinExistence type="predicted"/>
<evidence type="ECO:0008006" key="4">
    <source>
        <dbReference type="Google" id="ProtNLM"/>
    </source>
</evidence>
<dbReference type="EMBL" id="JANUGX010000026">
    <property type="protein sequence ID" value="MCS0591415.1"/>
    <property type="molecule type" value="Genomic_DNA"/>
</dbReference>
<feature type="transmembrane region" description="Helical" evidence="1">
    <location>
        <begin position="127"/>
        <end position="145"/>
    </location>
</feature>